<sequence length="81" mass="9246">MLLVGAGESGQQFAFVLPLPNRLLNDLLIATPLRDYFPDYKRGNNFDSVCGYFLRRFASLNQSATTKKIYAHYICDRHSTN</sequence>
<dbReference type="Proteomes" id="UP000799118">
    <property type="component" value="Unassembled WGS sequence"/>
</dbReference>
<proteinExistence type="predicted"/>
<reference evidence="1" key="1">
    <citation type="journal article" date="2019" name="Environ. Microbiol.">
        <title>Fungal ecological strategies reflected in gene transcription - a case study of two litter decomposers.</title>
        <authorList>
            <person name="Barbi F."/>
            <person name="Kohler A."/>
            <person name="Barry K."/>
            <person name="Baskaran P."/>
            <person name="Daum C."/>
            <person name="Fauchery L."/>
            <person name="Ihrmark K."/>
            <person name="Kuo A."/>
            <person name="LaButti K."/>
            <person name="Lipzen A."/>
            <person name="Morin E."/>
            <person name="Grigoriev I.V."/>
            <person name="Henrissat B."/>
            <person name="Lindahl B."/>
            <person name="Martin F."/>
        </authorList>
    </citation>
    <scope>NUCLEOTIDE SEQUENCE</scope>
    <source>
        <strain evidence="1">JB14</strain>
    </source>
</reference>
<dbReference type="AlphaFoldDB" id="A0A6A4GUG9"/>
<gene>
    <name evidence="1" type="ORF">BT96DRAFT_400131</name>
</gene>
<dbReference type="OrthoDB" id="5817230at2759"/>
<dbReference type="EMBL" id="ML769696">
    <property type="protein sequence ID" value="KAE9389462.1"/>
    <property type="molecule type" value="Genomic_DNA"/>
</dbReference>
<keyword evidence="2" id="KW-1185">Reference proteome</keyword>
<accession>A0A6A4GUG9</accession>
<dbReference type="InterPro" id="IPR027417">
    <property type="entry name" value="P-loop_NTPase"/>
</dbReference>
<organism evidence="1 2">
    <name type="scientific">Gymnopus androsaceus JB14</name>
    <dbReference type="NCBI Taxonomy" id="1447944"/>
    <lineage>
        <taxon>Eukaryota</taxon>
        <taxon>Fungi</taxon>
        <taxon>Dikarya</taxon>
        <taxon>Basidiomycota</taxon>
        <taxon>Agaricomycotina</taxon>
        <taxon>Agaricomycetes</taxon>
        <taxon>Agaricomycetidae</taxon>
        <taxon>Agaricales</taxon>
        <taxon>Marasmiineae</taxon>
        <taxon>Omphalotaceae</taxon>
        <taxon>Gymnopus</taxon>
    </lineage>
</organism>
<evidence type="ECO:0000313" key="1">
    <source>
        <dbReference type="EMBL" id="KAE9389462.1"/>
    </source>
</evidence>
<evidence type="ECO:0000313" key="2">
    <source>
        <dbReference type="Proteomes" id="UP000799118"/>
    </source>
</evidence>
<protein>
    <submittedName>
        <fullName evidence="1">Uncharacterized protein</fullName>
    </submittedName>
</protein>
<dbReference type="Gene3D" id="3.40.50.300">
    <property type="entry name" value="P-loop containing nucleotide triphosphate hydrolases"/>
    <property type="match status" value="1"/>
</dbReference>
<name>A0A6A4GUG9_9AGAR</name>